<comment type="caution">
    <text evidence="3">The sequence shown here is derived from an EMBL/GenBank/DDBJ whole genome shotgun (WGS) entry which is preliminary data.</text>
</comment>
<dbReference type="Proteomes" id="UP001646141">
    <property type="component" value="Unassembled WGS sequence"/>
</dbReference>
<sequence length="253" mass="26850">MQIGIRKSAARRAGALAAALVLAAGAALLAGCAPEPDPAPPVTPAPTASPTPDPEPSPEPTEETWTRFTDPRMPHSFEVPPGWNVTELPGAGEPGETNELGIYQFAVLDPEGTQQLFFASGAQGLGGACGDLPQIEFTPLDETQVEIPGYVAAPDGVTELFSPQEVVFRAGQVDAGVIASLGLVDSHPPVSCMYYNLLHTEGGLVVFADRMQVDTYAPEEQRLFASMDEARAYTETEEYRTLVRILSSLRLAA</sequence>
<feature type="region of interest" description="Disordered" evidence="1">
    <location>
        <begin position="34"/>
        <end position="76"/>
    </location>
</feature>
<dbReference type="EMBL" id="QYAD01000003">
    <property type="protein sequence ID" value="MBL3690437.1"/>
    <property type="molecule type" value="Genomic_DNA"/>
</dbReference>
<keyword evidence="2" id="KW-0732">Signal</keyword>
<evidence type="ECO:0000313" key="4">
    <source>
        <dbReference type="Proteomes" id="UP001646141"/>
    </source>
</evidence>
<accession>A0ABS1STD0</accession>
<proteinExistence type="predicted"/>
<reference evidence="3 4" key="1">
    <citation type="submission" date="2018-09" db="EMBL/GenBank/DDBJ databases">
        <title>Comparative genomics of Leucobacter spp.</title>
        <authorList>
            <person name="Reis A.C."/>
            <person name="Kolvenbach B.A."/>
            <person name="Corvini P.F.X."/>
            <person name="Nunes O.C."/>
        </authorList>
    </citation>
    <scope>NUCLEOTIDE SEQUENCE [LARGE SCALE GENOMIC DNA]</scope>
    <source>
        <strain evidence="3 4">L-1</strain>
    </source>
</reference>
<feature type="signal peptide" evidence="2">
    <location>
        <begin position="1"/>
        <end position="29"/>
    </location>
</feature>
<organism evidence="3 4">
    <name type="scientific">Leucobacter chromiireducens subsp. chromiireducens</name>
    <dbReference type="NCBI Taxonomy" id="660067"/>
    <lineage>
        <taxon>Bacteria</taxon>
        <taxon>Bacillati</taxon>
        <taxon>Actinomycetota</taxon>
        <taxon>Actinomycetes</taxon>
        <taxon>Micrococcales</taxon>
        <taxon>Microbacteriaceae</taxon>
        <taxon>Leucobacter</taxon>
    </lineage>
</organism>
<dbReference type="PROSITE" id="PS51257">
    <property type="entry name" value="PROKAR_LIPOPROTEIN"/>
    <property type="match status" value="1"/>
</dbReference>
<evidence type="ECO:0000256" key="2">
    <source>
        <dbReference type="SAM" id="SignalP"/>
    </source>
</evidence>
<dbReference type="RefSeq" id="WP_237462680.1">
    <property type="nucleotide sequence ID" value="NZ_BAAAMA010000001.1"/>
</dbReference>
<evidence type="ECO:0008006" key="5">
    <source>
        <dbReference type="Google" id="ProtNLM"/>
    </source>
</evidence>
<gene>
    <name evidence="3" type="ORF">D3226_10775</name>
</gene>
<evidence type="ECO:0000256" key="1">
    <source>
        <dbReference type="SAM" id="MobiDB-lite"/>
    </source>
</evidence>
<feature type="chain" id="PRO_5045519970" description="Lipoprotein" evidence="2">
    <location>
        <begin position="30"/>
        <end position="253"/>
    </location>
</feature>
<evidence type="ECO:0000313" key="3">
    <source>
        <dbReference type="EMBL" id="MBL3690437.1"/>
    </source>
</evidence>
<keyword evidence="4" id="KW-1185">Reference proteome</keyword>
<name>A0ABS1STD0_9MICO</name>
<protein>
    <recommendedName>
        <fullName evidence="5">Lipoprotein</fullName>
    </recommendedName>
</protein>
<feature type="compositionally biased region" description="Pro residues" evidence="1">
    <location>
        <begin position="35"/>
        <end position="59"/>
    </location>
</feature>